<dbReference type="SMART" id="SM00028">
    <property type="entry name" value="TPR"/>
    <property type="match status" value="4"/>
</dbReference>
<feature type="transmembrane region" description="Helical" evidence="6">
    <location>
        <begin position="194"/>
        <end position="212"/>
    </location>
</feature>
<dbReference type="Pfam" id="PF04932">
    <property type="entry name" value="Wzy_C"/>
    <property type="match status" value="1"/>
</dbReference>
<evidence type="ECO:0000256" key="2">
    <source>
        <dbReference type="ARBA" id="ARBA00022692"/>
    </source>
</evidence>
<feature type="repeat" description="TPR" evidence="5">
    <location>
        <begin position="734"/>
        <end position="767"/>
    </location>
</feature>
<dbReference type="STRING" id="1797994.A2227_06435"/>
<accession>A0A1F5SJ83</accession>
<evidence type="ECO:0000259" key="7">
    <source>
        <dbReference type="Pfam" id="PF04932"/>
    </source>
</evidence>
<keyword evidence="5" id="KW-0802">TPR repeat</keyword>
<evidence type="ECO:0000256" key="3">
    <source>
        <dbReference type="ARBA" id="ARBA00022989"/>
    </source>
</evidence>
<dbReference type="PANTHER" id="PTHR37422">
    <property type="entry name" value="TEICHURONIC ACID BIOSYNTHESIS PROTEIN TUAE"/>
    <property type="match status" value="1"/>
</dbReference>
<organism evidence="8 9">
    <name type="scientific">Candidatus Falkowbacteria bacterium RIFOXYA2_FULL_47_19</name>
    <dbReference type="NCBI Taxonomy" id="1797994"/>
    <lineage>
        <taxon>Bacteria</taxon>
        <taxon>Candidatus Falkowiibacteriota</taxon>
    </lineage>
</organism>
<dbReference type="InterPro" id="IPR019734">
    <property type="entry name" value="TPR_rpt"/>
</dbReference>
<evidence type="ECO:0000256" key="4">
    <source>
        <dbReference type="ARBA" id="ARBA00023136"/>
    </source>
</evidence>
<feature type="transmembrane region" description="Helical" evidence="6">
    <location>
        <begin position="16"/>
        <end position="38"/>
    </location>
</feature>
<feature type="transmembrane region" description="Helical" evidence="6">
    <location>
        <begin position="148"/>
        <end position="165"/>
    </location>
</feature>
<feature type="transmembrane region" description="Helical" evidence="6">
    <location>
        <begin position="81"/>
        <end position="104"/>
    </location>
</feature>
<evidence type="ECO:0000256" key="1">
    <source>
        <dbReference type="ARBA" id="ARBA00004141"/>
    </source>
</evidence>
<protein>
    <recommendedName>
        <fullName evidence="7">O-antigen ligase-related domain-containing protein</fullName>
    </recommendedName>
</protein>
<reference evidence="8 9" key="1">
    <citation type="journal article" date="2016" name="Nat. Commun.">
        <title>Thousands of microbial genomes shed light on interconnected biogeochemical processes in an aquifer system.</title>
        <authorList>
            <person name="Anantharaman K."/>
            <person name="Brown C.T."/>
            <person name="Hug L.A."/>
            <person name="Sharon I."/>
            <person name="Castelle C.J."/>
            <person name="Probst A.J."/>
            <person name="Thomas B.C."/>
            <person name="Singh A."/>
            <person name="Wilkins M.J."/>
            <person name="Karaoz U."/>
            <person name="Brodie E.L."/>
            <person name="Williams K.H."/>
            <person name="Hubbard S.S."/>
            <person name="Banfield J.F."/>
        </authorList>
    </citation>
    <scope>NUCLEOTIDE SEQUENCE [LARGE SCALE GENOMIC DNA]</scope>
</reference>
<dbReference type="EMBL" id="MFGB01000014">
    <property type="protein sequence ID" value="OGF26734.1"/>
    <property type="molecule type" value="Genomic_DNA"/>
</dbReference>
<feature type="transmembrane region" description="Helical" evidence="6">
    <location>
        <begin position="279"/>
        <end position="297"/>
    </location>
</feature>
<dbReference type="InterPro" id="IPR051533">
    <property type="entry name" value="WaaL-like"/>
</dbReference>
<comment type="subcellular location">
    <subcellularLocation>
        <location evidence="1">Membrane</location>
        <topology evidence="1">Multi-pass membrane protein</topology>
    </subcellularLocation>
</comment>
<dbReference type="InterPro" id="IPR007016">
    <property type="entry name" value="O-antigen_ligase-rel_domated"/>
</dbReference>
<feature type="domain" description="O-antigen ligase-related" evidence="7">
    <location>
        <begin position="230"/>
        <end position="388"/>
    </location>
</feature>
<dbReference type="PANTHER" id="PTHR37422:SF13">
    <property type="entry name" value="LIPOPOLYSACCHARIDE BIOSYNTHESIS PROTEIN PA4999-RELATED"/>
    <property type="match status" value="1"/>
</dbReference>
<keyword evidence="2 6" id="KW-0812">Transmembrane</keyword>
<proteinExistence type="predicted"/>
<feature type="transmembrane region" description="Helical" evidence="6">
    <location>
        <begin position="217"/>
        <end position="235"/>
    </location>
</feature>
<feature type="transmembrane region" description="Helical" evidence="6">
    <location>
        <begin position="241"/>
        <end position="259"/>
    </location>
</feature>
<dbReference type="Gene3D" id="1.25.40.10">
    <property type="entry name" value="Tetratricopeptide repeat domain"/>
    <property type="match status" value="2"/>
</dbReference>
<feature type="transmembrane region" description="Helical" evidence="6">
    <location>
        <begin position="473"/>
        <end position="491"/>
    </location>
</feature>
<evidence type="ECO:0000313" key="9">
    <source>
        <dbReference type="Proteomes" id="UP000178367"/>
    </source>
</evidence>
<dbReference type="GO" id="GO:0016020">
    <property type="term" value="C:membrane"/>
    <property type="evidence" value="ECO:0007669"/>
    <property type="project" value="UniProtKB-SubCell"/>
</dbReference>
<dbReference type="PROSITE" id="PS50005">
    <property type="entry name" value="TPR"/>
    <property type="match status" value="1"/>
</dbReference>
<dbReference type="Pfam" id="PF14559">
    <property type="entry name" value="TPR_19"/>
    <property type="match status" value="1"/>
</dbReference>
<evidence type="ECO:0000256" key="6">
    <source>
        <dbReference type="SAM" id="Phobius"/>
    </source>
</evidence>
<dbReference type="Proteomes" id="UP000178367">
    <property type="component" value="Unassembled WGS sequence"/>
</dbReference>
<evidence type="ECO:0000256" key="5">
    <source>
        <dbReference type="PROSITE-ProRule" id="PRU00339"/>
    </source>
</evidence>
<sequence>MFFLFMETRFNKILDLLAEILILGVVFLVPIFFSPPFFITANTFELNKIVLFKILTLCLLAVTAFKAATDRNFLALAKKRLVSFSWNWLVIGGFFLVLVLATVFSIDPQKSFFGSYDRQQGLSAHIYYLLFFITLLFNIFSFKQIKRILSSIVLSSAVVCGYGLSQQLGYDFMSWSESIEQTNRITSTFGQPNYLGIYLLMVMPITVLAAVYARKRIIGFLCAGVLGLELLNLLYIYSLSIWLSLFLGVAATGIFYLLLNRKNVVFALRAALRSRFKKVMLPAAILILLAAGFFYGLQDSWFLSTKIKQVLSLEGSAGTRLIYWRAAWDAIKQKPFLGYGPETQADVISGYYDKDWGVYAYVNVRPDRAHNIVFDTLLTGGLLGLAGFSALLFSLYRFLYLGIRSGRNELFFYLLFLAVTSYLISLFLNFSFVTSGVYFWLYISLIFLSAANLPEAEEIREEPEERPKKKTAVVFKAAVSAGVVLSCIFMVNRQIKVVVADHYYFGLDTAARDNDYFTVLTLYDYIDQLKITPYFKEKSAVLISGLMMGSKEADLRKGGDSAIGEVLPEIKSESYTAGLLKAKLCAGLAAPYQAEFYEQSEAEYRRAINHSPRTPGNYTELANLYRIWGKNDEAIVNYNIALSLLPDISDPRLDYLHQEAIGREMWRDHGGIGDILMAEADYGGALDHYLSAGHFYRKEPMVYFKILQAYYRLGDLDSALAYGRRGYKEYPGNYLWPHTLGQLYYEAGDFTEALRFTEEARRMAPNDWAVSELIGKINEKTNAPRTILDN</sequence>
<feature type="transmembrane region" description="Helical" evidence="6">
    <location>
        <begin position="410"/>
        <end position="430"/>
    </location>
</feature>
<dbReference type="AlphaFoldDB" id="A0A1F5SJ83"/>
<keyword evidence="4 6" id="KW-0472">Membrane</keyword>
<gene>
    <name evidence="8" type="ORF">A2227_06435</name>
</gene>
<feature type="transmembrane region" description="Helical" evidence="6">
    <location>
        <begin position="50"/>
        <end position="69"/>
    </location>
</feature>
<name>A0A1F5SJ83_9BACT</name>
<keyword evidence="3 6" id="KW-1133">Transmembrane helix</keyword>
<dbReference type="SUPFAM" id="SSF48452">
    <property type="entry name" value="TPR-like"/>
    <property type="match status" value="1"/>
</dbReference>
<comment type="caution">
    <text evidence="8">The sequence shown here is derived from an EMBL/GenBank/DDBJ whole genome shotgun (WGS) entry which is preliminary data.</text>
</comment>
<dbReference type="InterPro" id="IPR011990">
    <property type="entry name" value="TPR-like_helical_dom_sf"/>
</dbReference>
<evidence type="ECO:0000313" key="8">
    <source>
        <dbReference type="EMBL" id="OGF26734.1"/>
    </source>
</evidence>
<feature type="transmembrane region" description="Helical" evidence="6">
    <location>
        <begin position="124"/>
        <end position="141"/>
    </location>
</feature>
<feature type="transmembrane region" description="Helical" evidence="6">
    <location>
        <begin position="436"/>
        <end position="453"/>
    </location>
</feature>
<feature type="transmembrane region" description="Helical" evidence="6">
    <location>
        <begin position="377"/>
        <end position="398"/>
    </location>
</feature>